<protein>
    <recommendedName>
        <fullName evidence="1">Replication protein A 70 kDa DNA-binding subunit B/D first OB fold domain-containing protein</fullName>
    </recommendedName>
</protein>
<feature type="domain" description="Replication protein A 70 kDa DNA-binding subunit B/D first OB fold" evidence="1">
    <location>
        <begin position="8"/>
        <end position="84"/>
    </location>
</feature>
<dbReference type="Proteomes" id="UP001177003">
    <property type="component" value="Chromosome 4"/>
</dbReference>
<name>A0AA36E5X7_LACSI</name>
<dbReference type="EMBL" id="OX465080">
    <property type="protein sequence ID" value="CAI9282715.1"/>
    <property type="molecule type" value="Genomic_DNA"/>
</dbReference>
<gene>
    <name evidence="2" type="ORF">LSALG_LOCUS22341</name>
</gene>
<dbReference type="PANTHER" id="PTHR47165">
    <property type="entry name" value="OS03G0429900 PROTEIN"/>
    <property type="match status" value="1"/>
</dbReference>
<dbReference type="InterPro" id="IPR012340">
    <property type="entry name" value="NA-bd_OB-fold"/>
</dbReference>
<dbReference type="Pfam" id="PF02721">
    <property type="entry name" value="DUF223"/>
    <property type="match status" value="1"/>
</dbReference>
<organism evidence="2 3">
    <name type="scientific">Lactuca saligna</name>
    <name type="common">Willowleaf lettuce</name>
    <dbReference type="NCBI Taxonomy" id="75948"/>
    <lineage>
        <taxon>Eukaryota</taxon>
        <taxon>Viridiplantae</taxon>
        <taxon>Streptophyta</taxon>
        <taxon>Embryophyta</taxon>
        <taxon>Tracheophyta</taxon>
        <taxon>Spermatophyta</taxon>
        <taxon>Magnoliopsida</taxon>
        <taxon>eudicotyledons</taxon>
        <taxon>Gunneridae</taxon>
        <taxon>Pentapetalae</taxon>
        <taxon>asterids</taxon>
        <taxon>campanulids</taxon>
        <taxon>Asterales</taxon>
        <taxon>Asteraceae</taxon>
        <taxon>Cichorioideae</taxon>
        <taxon>Cichorieae</taxon>
        <taxon>Lactucinae</taxon>
        <taxon>Lactuca</taxon>
    </lineage>
</organism>
<reference evidence="2" key="1">
    <citation type="submission" date="2023-04" db="EMBL/GenBank/DDBJ databases">
        <authorList>
            <person name="Vijverberg K."/>
            <person name="Xiong W."/>
            <person name="Schranz E."/>
        </authorList>
    </citation>
    <scope>NUCLEOTIDE SEQUENCE</scope>
</reference>
<dbReference type="SUPFAM" id="SSF50249">
    <property type="entry name" value="Nucleic acid-binding proteins"/>
    <property type="match status" value="1"/>
</dbReference>
<dbReference type="AlphaFoldDB" id="A0AA36E5X7"/>
<dbReference type="PANTHER" id="PTHR47165:SF4">
    <property type="entry name" value="OS03G0429900 PROTEIN"/>
    <property type="match status" value="1"/>
</dbReference>
<evidence type="ECO:0000313" key="2">
    <source>
        <dbReference type="EMBL" id="CAI9282715.1"/>
    </source>
</evidence>
<evidence type="ECO:0000259" key="1">
    <source>
        <dbReference type="Pfam" id="PF02721"/>
    </source>
</evidence>
<proteinExistence type="predicted"/>
<evidence type="ECO:0000313" key="3">
    <source>
        <dbReference type="Proteomes" id="UP001177003"/>
    </source>
</evidence>
<accession>A0AA36E5X7</accession>
<sequence>MAAPNITFISDMDVTRDDLTFKLRVINLWHQMSFYNKYEIWSIEMILLDEHGNKIQAMVSKQNLYRFKNAVKDGMTFYIKGLNFAALKTAVLSLIHPQDTFVDVMGLVVAIAEIQQGHPEKSKHKLNIRIQDANGLQLHVNLWG</sequence>
<dbReference type="Gene3D" id="2.40.50.140">
    <property type="entry name" value="Nucleic acid-binding proteins"/>
    <property type="match status" value="2"/>
</dbReference>
<keyword evidence="3" id="KW-1185">Reference proteome</keyword>
<dbReference type="InterPro" id="IPR003871">
    <property type="entry name" value="RFA1B/D_OB_1st"/>
</dbReference>